<name>A0A4Y2NYH9_ARAVE</name>
<feature type="signal peptide" evidence="9">
    <location>
        <begin position="1"/>
        <end position="18"/>
    </location>
</feature>
<dbReference type="Proteomes" id="UP000499080">
    <property type="component" value="Unassembled WGS sequence"/>
</dbReference>
<dbReference type="FunFam" id="3.40.50.1820:FF:000029">
    <property type="entry name" value="Acetylcholinesterase"/>
    <property type="match status" value="1"/>
</dbReference>
<dbReference type="SUPFAM" id="SSF53474">
    <property type="entry name" value="alpha/beta-Hydrolases"/>
    <property type="match status" value="1"/>
</dbReference>
<dbReference type="GO" id="GO:0005615">
    <property type="term" value="C:extracellular space"/>
    <property type="evidence" value="ECO:0007669"/>
    <property type="project" value="TreeGrafter"/>
</dbReference>
<keyword evidence="9" id="KW-0732">Signal</keyword>
<dbReference type="PRINTS" id="PR00878">
    <property type="entry name" value="CHOLNESTRASE"/>
</dbReference>
<evidence type="ECO:0000256" key="9">
    <source>
        <dbReference type="SAM" id="SignalP"/>
    </source>
</evidence>
<evidence type="ECO:0000256" key="8">
    <source>
        <dbReference type="ARBA" id="ARBA00048484"/>
    </source>
</evidence>
<dbReference type="AlphaFoldDB" id="A0A4Y2NYH9"/>
<comment type="caution">
    <text evidence="11">The sequence shown here is derived from an EMBL/GenBank/DDBJ whole genome shotgun (WGS) entry which is preliminary data.</text>
</comment>
<proteinExistence type="inferred from homology"/>
<accession>A0A4Y2NYH9</accession>
<dbReference type="PANTHER" id="PTHR43918:SF4">
    <property type="entry name" value="CARBOXYLIC ESTER HYDROLASE"/>
    <property type="match status" value="1"/>
</dbReference>
<sequence length="552" mass="63421">MKIVTLSYLIAVLWQASGKAPVVKTPLGKIEGFIYESDRKSVKMFTGIPYATPPLESLRFLKPEPVEAWDDTLQAKKQSPACMQYTEAPYPWYDVFYGISEDCLYLNIYTPFFANKRSKLAVLFWIHGGGFTLGSNVIDIYDGSFLAHREGVIVVTIQYRLGLFGFLTSNTSDAPGNVGMYDVVMALEWVHDNIEYFGGDKDRITISGEGEGSIAVSILCVSPLTKGLFSRAIMESGSIIKLKYNMLDYNMDLSERLAEAVDCANDDSTIYDNPDDVLECLRDRNATYLTKTLWSFNRLSMTSFFPQYGDDLLPNNALDDIRDGKFHNVSILVGVASDEGSFFLSTEHPDKFGFFGEKNPKIYKKYAKTVLKSIFSNFTDPKKYIDFYLKDISDKKYDLIRRQVYTASGDTNILCPTMYFAESYAERNNDVFYYFFTHRPSDTLWAQWMGVVHFEEVQFVFGRPLEATQKLWMKKVYNTKEVWLSLEMMEIWANFAKDGRPRHPDMHPKWKKYTKENHTYLTIDIKHFGKLGTGPHLKNCNFLRDHFGFPSK</sequence>
<gene>
    <name evidence="11" type="primary">ACES_73</name>
    <name evidence="11" type="ORF">AVEN_235912_1</name>
</gene>
<evidence type="ECO:0000313" key="12">
    <source>
        <dbReference type="Proteomes" id="UP000499080"/>
    </source>
</evidence>
<dbReference type="EC" id="3.1.1.7" evidence="2"/>
<dbReference type="OrthoDB" id="6424772at2759"/>
<evidence type="ECO:0000256" key="3">
    <source>
        <dbReference type="ARBA" id="ARBA00022487"/>
    </source>
</evidence>
<feature type="chain" id="PRO_5021337191" description="acetylcholinesterase" evidence="9">
    <location>
        <begin position="19"/>
        <end position="552"/>
    </location>
</feature>
<dbReference type="GO" id="GO:0006581">
    <property type="term" value="P:acetylcholine catabolic process"/>
    <property type="evidence" value="ECO:0007669"/>
    <property type="project" value="TreeGrafter"/>
</dbReference>
<dbReference type="PROSITE" id="PS00941">
    <property type="entry name" value="CARBOXYLESTERASE_B_2"/>
    <property type="match status" value="1"/>
</dbReference>
<dbReference type="InterPro" id="IPR000997">
    <property type="entry name" value="Cholinesterase"/>
</dbReference>
<evidence type="ECO:0000256" key="1">
    <source>
        <dbReference type="ARBA" id="ARBA00005964"/>
    </source>
</evidence>
<evidence type="ECO:0000256" key="2">
    <source>
        <dbReference type="ARBA" id="ARBA00013276"/>
    </source>
</evidence>
<keyword evidence="3" id="KW-0719">Serine esterase</keyword>
<keyword evidence="5" id="KW-0531">Neurotransmitter degradation</keyword>
<comment type="similarity">
    <text evidence="1">Belongs to the type-B carboxylesterase/lipase family.</text>
</comment>
<dbReference type="InterPro" id="IPR029058">
    <property type="entry name" value="AB_hydrolase_fold"/>
</dbReference>
<keyword evidence="12" id="KW-1185">Reference proteome</keyword>
<evidence type="ECO:0000259" key="10">
    <source>
        <dbReference type="Pfam" id="PF00135"/>
    </source>
</evidence>
<keyword evidence="7" id="KW-0325">Glycoprotein</keyword>
<dbReference type="InterPro" id="IPR050654">
    <property type="entry name" value="AChE-related_enzymes"/>
</dbReference>
<evidence type="ECO:0000256" key="6">
    <source>
        <dbReference type="ARBA" id="ARBA00023157"/>
    </source>
</evidence>
<dbReference type="Gene3D" id="3.40.50.1820">
    <property type="entry name" value="alpha/beta hydrolase"/>
    <property type="match status" value="1"/>
</dbReference>
<comment type="catalytic activity">
    <reaction evidence="8">
        <text>acetylcholine + H2O = choline + acetate + H(+)</text>
        <dbReference type="Rhea" id="RHEA:17561"/>
        <dbReference type="ChEBI" id="CHEBI:15354"/>
        <dbReference type="ChEBI" id="CHEBI:15355"/>
        <dbReference type="ChEBI" id="CHEBI:15377"/>
        <dbReference type="ChEBI" id="CHEBI:15378"/>
        <dbReference type="ChEBI" id="CHEBI:30089"/>
        <dbReference type="EC" id="3.1.1.7"/>
    </reaction>
</comment>
<organism evidence="11 12">
    <name type="scientific">Araneus ventricosus</name>
    <name type="common">Orbweaver spider</name>
    <name type="synonym">Epeira ventricosa</name>
    <dbReference type="NCBI Taxonomy" id="182803"/>
    <lineage>
        <taxon>Eukaryota</taxon>
        <taxon>Metazoa</taxon>
        <taxon>Ecdysozoa</taxon>
        <taxon>Arthropoda</taxon>
        <taxon>Chelicerata</taxon>
        <taxon>Arachnida</taxon>
        <taxon>Araneae</taxon>
        <taxon>Araneomorphae</taxon>
        <taxon>Entelegynae</taxon>
        <taxon>Araneoidea</taxon>
        <taxon>Araneidae</taxon>
        <taxon>Araneus</taxon>
    </lineage>
</organism>
<dbReference type="GO" id="GO:0005886">
    <property type="term" value="C:plasma membrane"/>
    <property type="evidence" value="ECO:0007669"/>
    <property type="project" value="TreeGrafter"/>
</dbReference>
<dbReference type="GO" id="GO:0003990">
    <property type="term" value="F:acetylcholinesterase activity"/>
    <property type="evidence" value="ECO:0007669"/>
    <property type="project" value="UniProtKB-EC"/>
</dbReference>
<dbReference type="Pfam" id="PF00135">
    <property type="entry name" value="COesterase"/>
    <property type="match status" value="1"/>
</dbReference>
<dbReference type="InterPro" id="IPR002018">
    <property type="entry name" value="CarbesteraseB"/>
</dbReference>
<evidence type="ECO:0000313" key="11">
    <source>
        <dbReference type="EMBL" id="GBN43882.1"/>
    </source>
</evidence>
<reference evidence="11 12" key="1">
    <citation type="journal article" date="2019" name="Sci. Rep.">
        <title>Orb-weaving spider Araneus ventricosus genome elucidates the spidroin gene catalogue.</title>
        <authorList>
            <person name="Kono N."/>
            <person name="Nakamura H."/>
            <person name="Ohtoshi R."/>
            <person name="Moran D.A.P."/>
            <person name="Shinohara A."/>
            <person name="Yoshida Y."/>
            <person name="Fujiwara M."/>
            <person name="Mori M."/>
            <person name="Tomita M."/>
            <person name="Arakawa K."/>
        </authorList>
    </citation>
    <scope>NUCLEOTIDE SEQUENCE [LARGE SCALE GENOMIC DNA]</scope>
</reference>
<dbReference type="InterPro" id="IPR019819">
    <property type="entry name" value="Carboxylesterase_B_CS"/>
</dbReference>
<evidence type="ECO:0000256" key="7">
    <source>
        <dbReference type="ARBA" id="ARBA00023180"/>
    </source>
</evidence>
<dbReference type="GO" id="GO:0019695">
    <property type="term" value="P:choline metabolic process"/>
    <property type="evidence" value="ECO:0007669"/>
    <property type="project" value="TreeGrafter"/>
</dbReference>
<feature type="domain" description="Carboxylesterase type B" evidence="10">
    <location>
        <begin position="20"/>
        <end position="541"/>
    </location>
</feature>
<dbReference type="EMBL" id="BGPR01010032">
    <property type="protein sequence ID" value="GBN43882.1"/>
    <property type="molecule type" value="Genomic_DNA"/>
</dbReference>
<evidence type="ECO:0000256" key="5">
    <source>
        <dbReference type="ARBA" id="ARBA00022867"/>
    </source>
</evidence>
<evidence type="ECO:0000256" key="4">
    <source>
        <dbReference type="ARBA" id="ARBA00022801"/>
    </source>
</evidence>
<dbReference type="PANTHER" id="PTHR43918">
    <property type="entry name" value="ACETYLCHOLINESTERASE"/>
    <property type="match status" value="1"/>
</dbReference>
<protein>
    <recommendedName>
        <fullName evidence="2">acetylcholinesterase</fullName>
        <ecNumber evidence="2">3.1.1.7</ecNumber>
    </recommendedName>
</protein>
<keyword evidence="6" id="KW-1015">Disulfide bond</keyword>
<keyword evidence="4" id="KW-0378">Hydrolase</keyword>